<keyword evidence="2" id="KW-1185">Reference proteome</keyword>
<reference evidence="2" key="1">
    <citation type="submission" date="2016-10" db="EMBL/GenBank/DDBJ databases">
        <authorList>
            <person name="Varghese N."/>
            <person name="Submissions S."/>
        </authorList>
    </citation>
    <scope>NUCLEOTIDE SEQUENCE [LARGE SCALE GENOMIC DNA]</scope>
    <source>
        <strain evidence="2">DSM 44260</strain>
    </source>
</reference>
<dbReference type="Proteomes" id="UP000199051">
    <property type="component" value="Unassembled WGS sequence"/>
</dbReference>
<sequence>MRPTGELALLRESVRPGRLTTWGSMPTRPPRGRELGLPTRHPSGRRILLRLPRPGRRPRPRPLLTWLRKLTWWEMRHRLGLLTRGKRSRVRPWPHVRHRLRLLTGRRWPELLSCLRRSELRRRLGLLGGGRLPGLIALPLGPHLRLREVSDRLGLPIRHLGPHLLVHLLSGQRLPHRNPLIGLFGLVMPSGLRLRRQWLVGLRRGGLSVRERAGRVLGQRYLLSTRDLARRHLPHRLGRADDLGRGGGVVDGGLLAGVGRRVEVPAGRFWGGFRLARRGPVRHRGTSAQSRYLAGGGAARSPAWASHLV</sequence>
<evidence type="ECO:0000313" key="2">
    <source>
        <dbReference type="Proteomes" id="UP000199051"/>
    </source>
</evidence>
<proteinExistence type="predicted"/>
<accession>A0A1H9VVA8</accession>
<dbReference type="AlphaFoldDB" id="A0A1H9VVA8"/>
<name>A0A1H9VVA8_9PSEU</name>
<protein>
    <submittedName>
        <fullName evidence="1">Uncharacterized protein</fullName>
    </submittedName>
</protein>
<evidence type="ECO:0000313" key="1">
    <source>
        <dbReference type="EMBL" id="SES25605.1"/>
    </source>
</evidence>
<dbReference type="EMBL" id="FOGI01000009">
    <property type="protein sequence ID" value="SES25605.1"/>
    <property type="molecule type" value="Genomic_DNA"/>
</dbReference>
<dbReference type="RefSeq" id="WP_177215683.1">
    <property type="nucleotide sequence ID" value="NZ_FOGI01000009.1"/>
</dbReference>
<organism evidence="1 2">
    <name type="scientific">Actinokineospora terrae</name>
    <dbReference type="NCBI Taxonomy" id="155974"/>
    <lineage>
        <taxon>Bacteria</taxon>
        <taxon>Bacillati</taxon>
        <taxon>Actinomycetota</taxon>
        <taxon>Actinomycetes</taxon>
        <taxon>Pseudonocardiales</taxon>
        <taxon>Pseudonocardiaceae</taxon>
        <taxon>Actinokineospora</taxon>
    </lineage>
</organism>
<gene>
    <name evidence="1" type="ORF">SAMN04487818_109115</name>
</gene>